<evidence type="ECO:0000313" key="2">
    <source>
        <dbReference type="Proteomes" id="UP001434883"/>
    </source>
</evidence>
<protein>
    <submittedName>
        <fullName evidence="1">Uncharacterized protein</fullName>
    </submittedName>
</protein>
<gene>
    <name evidence="1" type="ORF">XENOCAPTIV_013233</name>
</gene>
<proteinExistence type="predicted"/>
<organism evidence="1 2">
    <name type="scientific">Xenoophorus captivus</name>
    <dbReference type="NCBI Taxonomy" id="1517983"/>
    <lineage>
        <taxon>Eukaryota</taxon>
        <taxon>Metazoa</taxon>
        <taxon>Chordata</taxon>
        <taxon>Craniata</taxon>
        <taxon>Vertebrata</taxon>
        <taxon>Euteleostomi</taxon>
        <taxon>Actinopterygii</taxon>
        <taxon>Neopterygii</taxon>
        <taxon>Teleostei</taxon>
        <taxon>Neoteleostei</taxon>
        <taxon>Acanthomorphata</taxon>
        <taxon>Ovalentaria</taxon>
        <taxon>Atherinomorphae</taxon>
        <taxon>Cyprinodontiformes</taxon>
        <taxon>Goodeidae</taxon>
        <taxon>Xenoophorus</taxon>
    </lineage>
</organism>
<dbReference type="EMBL" id="JAHRIN010000274">
    <property type="protein sequence ID" value="MEQ2190867.1"/>
    <property type="molecule type" value="Genomic_DNA"/>
</dbReference>
<comment type="caution">
    <text evidence="1">The sequence shown here is derived from an EMBL/GenBank/DDBJ whole genome shotgun (WGS) entry which is preliminary data.</text>
</comment>
<keyword evidence="2" id="KW-1185">Reference proteome</keyword>
<sequence length="91" mass="10109">MASTPVGGTAHPQQIWNDSTKIFSLAVSSGWSGHHLWIPTSFLSLSVLQSACTQVMTWRKKYLQGKSLHTWLRCLSAICGSGRLMNTDWLC</sequence>
<evidence type="ECO:0000313" key="1">
    <source>
        <dbReference type="EMBL" id="MEQ2190867.1"/>
    </source>
</evidence>
<dbReference type="Proteomes" id="UP001434883">
    <property type="component" value="Unassembled WGS sequence"/>
</dbReference>
<reference evidence="1 2" key="1">
    <citation type="submission" date="2021-06" db="EMBL/GenBank/DDBJ databases">
        <authorList>
            <person name="Palmer J.M."/>
        </authorList>
    </citation>
    <scope>NUCLEOTIDE SEQUENCE [LARGE SCALE GENOMIC DNA]</scope>
    <source>
        <strain evidence="1 2">XC_2019</strain>
        <tissue evidence="1">Muscle</tissue>
    </source>
</reference>
<accession>A0ABV0Q5W9</accession>
<name>A0ABV0Q5W9_9TELE</name>